<accession>A0ABS7AG90</accession>
<feature type="domain" description="Phosphoribosyl-dephospho-CoA transferase MdcG N-terminal" evidence="4">
    <location>
        <begin position="10"/>
        <end position="92"/>
    </location>
</feature>
<evidence type="ECO:0000256" key="1">
    <source>
        <dbReference type="ARBA" id="ARBA00022679"/>
    </source>
</evidence>
<evidence type="ECO:0000256" key="2">
    <source>
        <dbReference type="ARBA" id="ARBA00022695"/>
    </source>
</evidence>
<feature type="domain" description="Phosphoribosyl-dephospho-CoA transferase MdcG C-terminal" evidence="3">
    <location>
        <begin position="100"/>
        <end position="218"/>
    </location>
</feature>
<dbReference type="InterPro" id="IPR048903">
    <property type="entry name" value="MdcG_N"/>
</dbReference>
<dbReference type="Proteomes" id="UP001196565">
    <property type="component" value="Unassembled WGS sequence"/>
</dbReference>
<sequence>MADIPVASRRRHDLLLIASDAWRSALDRSPAMAELPFVRGWVERGWPVILRRHAEAEDNDLVAVGLPLPPGAGRHRVGLLLPSEAILRVRRPPSLRAAAWVVDPGRRPTVPALLQFGERYGVEPAVVGSLLWHHVTGLPYLTPASDLDLLWPVRRLGDIHPLLRGIARLQRDTPFRIDGEVILPDGVAGNWRELWNADTASGDIDVLGKSLAGVRLVLRASLSPVGSDA</sequence>
<keyword evidence="2" id="KW-0548">Nucleotidyltransferase</keyword>
<dbReference type="RefSeq" id="WP_219765920.1">
    <property type="nucleotide sequence ID" value="NZ_JAHYBZ010000011.1"/>
</dbReference>
<dbReference type="Pfam" id="PF20866">
    <property type="entry name" value="MdcG_N"/>
    <property type="match status" value="1"/>
</dbReference>
<evidence type="ECO:0000259" key="3">
    <source>
        <dbReference type="Pfam" id="PF10620"/>
    </source>
</evidence>
<organism evidence="5 6">
    <name type="scientific">Roseomonas alba</name>
    <dbReference type="NCBI Taxonomy" id="2846776"/>
    <lineage>
        <taxon>Bacteria</taxon>
        <taxon>Pseudomonadati</taxon>
        <taxon>Pseudomonadota</taxon>
        <taxon>Alphaproteobacteria</taxon>
        <taxon>Acetobacterales</taxon>
        <taxon>Roseomonadaceae</taxon>
        <taxon>Roseomonas</taxon>
    </lineage>
</organism>
<name>A0ABS7AG90_9PROT</name>
<dbReference type="NCBIfam" id="TIGR03135">
    <property type="entry name" value="malonate_mdcG"/>
    <property type="match status" value="1"/>
</dbReference>
<evidence type="ECO:0000313" key="6">
    <source>
        <dbReference type="Proteomes" id="UP001196565"/>
    </source>
</evidence>
<protein>
    <submittedName>
        <fullName evidence="5">Malonate decarboxylase holo-[acyl-carrier-protein] synthase</fullName>
    </submittedName>
</protein>
<gene>
    <name evidence="5" type="primary">mdcG</name>
    <name evidence="5" type="ORF">KPL78_25935</name>
</gene>
<evidence type="ECO:0000313" key="5">
    <source>
        <dbReference type="EMBL" id="MBW6401324.1"/>
    </source>
</evidence>
<dbReference type="InterPro" id="IPR017557">
    <property type="entry name" value="Holo-ACP_synthase"/>
</dbReference>
<keyword evidence="1" id="KW-0808">Transferase</keyword>
<keyword evidence="6" id="KW-1185">Reference proteome</keyword>
<dbReference type="InterPro" id="IPR049180">
    <property type="entry name" value="MdcG_C"/>
</dbReference>
<reference evidence="5 6" key="1">
    <citation type="submission" date="2021-07" db="EMBL/GenBank/DDBJ databases">
        <authorList>
            <person name="So Y."/>
        </authorList>
    </citation>
    <scope>NUCLEOTIDE SEQUENCE [LARGE SCALE GENOMIC DNA]</scope>
    <source>
        <strain evidence="5 6">HJA6</strain>
    </source>
</reference>
<dbReference type="Pfam" id="PF10620">
    <property type="entry name" value="MdcG"/>
    <property type="match status" value="1"/>
</dbReference>
<comment type="caution">
    <text evidence="5">The sequence shown here is derived from an EMBL/GenBank/DDBJ whole genome shotgun (WGS) entry which is preliminary data.</text>
</comment>
<dbReference type="EMBL" id="JAHYBZ010000011">
    <property type="protein sequence ID" value="MBW6401324.1"/>
    <property type="molecule type" value="Genomic_DNA"/>
</dbReference>
<evidence type="ECO:0000259" key="4">
    <source>
        <dbReference type="Pfam" id="PF20866"/>
    </source>
</evidence>
<proteinExistence type="predicted"/>